<sequence length="535" mass="58644">MPHVSRRTLLKLAAAAPPAIAFPATFSSRAAAAGRKTITAVMHSDLRIIDPGITTAYITRDHGYMVYDTLLGIDSSFKVHPQMADWTISDDKLTYTFTLRDGLKWHDGAPVTAEDCVASLKRWSAVDGMAQKLAEFTATLEASGPKTIVLKLKEPYGLVLESIAKPSSYVAFMMPKRLAETPPGKQITEQIGSGPFKFVASEFQPGVKTVYEKNADYVPRTEKPEWTSGGKVAKVDRVEWITMPDAQTAINALQSGDIDFLELPPIDLLPVLESNPDLTVAVLNKFGFQIEGRMNFVQPPFDNPKVRRAAFLALNQKDVLDATVGNPKYYEICGAAFACDTPLASDVGAETLIKGNGLAEAKKALAESGYDGTPVVIMIPADNALLKSPPVVVAQRLREAGFNVDAQTTDWQTLVSRRASQKPTKEGGWNMFFTFTGATEVMNPIANNQIVANGKRAWFGWPEDEKLEAMRDAFARSTSPEEQKKLAIDIQKEAYEQVIFIPLGQFRSPSAWRKSLTGVLEGPAPPVFWNVDKTE</sequence>
<dbReference type="InterPro" id="IPR006311">
    <property type="entry name" value="TAT_signal"/>
</dbReference>
<dbReference type="InterPro" id="IPR039424">
    <property type="entry name" value="SBP_5"/>
</dbReference>
<comment type="subcellular location">
    <subcellularLocation>
        <location evidence="1">Periplasm</location>
    </subcellularLocation>
</comment>
<dbReference type="PIRSF" id="PIRSF002741">
    <property type="entry name" value="MppA"/>
    <property type="match status" value="1"/>
</dbReference>
<keyword evidence="7" id="KW-1185">Reference proteome</keyword>
<evidence type="ECO:0000313" key="6">
    <source>
        <dbReference type="EMBL" id="MBR0801367.1"/>
    </source>
</evidence>
<dbReference type="CDD" id="cd08502">
    <property type="entry name" value="PBP2_NikA_DppA_OppA_like_16"/>
    <property type="match status" value="1"/>
</dbReference>
<accession>A0ABS5FWY3</accession>
<dbReference type="PANTHER" id="PTHR30290">
    <property type="entry name" value="PERIPLASMIC BINDING COMPONENT OF ABC TRANSPORTER"/>
    <property type="match status" value="1"/>
</dbReference>
<feature type="signal peptide" evidence="4">
    <location>
        <begin position="1"/>
        <end position="21"/>
    </location>
</feature>
<evidence type="ECO:0000256" key="1">
    <source>
        <dbReference type="ARBA" id="ARBA00004418"/>
    </source>
</evidence>
<dbReference type="PROSITE" id="PS51318">
    <property type="entry name" value="TAT"/>
    <property type="match status" value="1"/>
</dbReference>
<evidence type="ECO:0000256" key="3">
    <source>
        <dbReference type="ARBA" id="ARBA00022729"/>
    </source>
</evidence>
<dbReference type="RefSeq" id="WP_212397980.1">
    <property type="nucleotide sequence ID" value="NZ_JAFCJH010000079.1"/>
</dbReference>
<keyword evidence="3 4" id="KW-0732">Signal</keyword>
<proteinExistence type="inferred from homology"/>
<dbReference type="Gene3D" id="3.10.105.10">
    <property type="entry name" value="Dipeptide-binding Protein, Domain 3"/>
    <property type="match status" value="1"/>
</dbReference>
<feature type="chain" id="PRO_5045443639" evidence="4">
    <location>
        <begin position="22"/>
        <end position="535"/>
    </location>
</feature>
<evidence type="ECO:0000259" key="5">
    <source>
        <dbReference type="Pfam" id="PF00496"/>
    </source>
</evidence>
<reference evidence="7" key="1">
    <citation type="journal article" date="2021" name="ISME J.">
        <title>Evolutionary origin and ecological implication of a unique nif island in free-living Bradyrhizobium lineages.</title>
        <authorList>
            <person name="Tao J."/>
        </authorList>
    </citation>
    <scope>NUCLEOTIDE SEQUENCE [LARGE SCALE GENOMIC DNA]</scope>
    <source>
        <strain evidence="7">SZCCT0434</strain>
    </source>
</reference>
<dbReference type="SUPFAM" id="SSF53850">
    <property type="entry name" value="Periplasmic binding protein-like II"/>
    <property type="match status" value="1"/>
</dbReference>
<dbReference type="PANTHER" id="PTHR30290:SF38">
    <property type="entry name" value="D,D-DIPEPTIDE-BINDING PERIPLASMIC PROTEIN DDPA-RELATED"/>
    <property type="match status" value="1"/>
</dbReference>
<feature type="domain" description="Solute-binding protein family 5" evidence="5">
    <location>
        <begin position="79"/>
        <end position="438"/>
    </location>
</feature>
<dbReference type="EMBL" id="JAFCJH010000079">
    <property type="protein sequence ID" value="MBR0801367.1"/>
    <property type="molecule type" value="Genomic_DNA"/>
</dbReference>
<comment type="caution">
    <text evidence="6">The sequence shown here is derived from an EMBL/GenBank/DDBJ whole genome shotgun (WGS) entry which is preliminary data.</text>
</comment>
<dbReference type="Gene3D" id="3.40.190.10">
    <property type="entry name" value="Periplasmic binding protein-like II"/>
    <property type="match status" value="1"/>
</dbReference>
<dbReference type="Gene3D" id="3.90.76.10">
    <property type="entry name" value="Dipeptide-binding Protein, Domain 1"/>
    <property type="match status" value="1"/>
</dbReference>
<protein>
    <submittedName>
        <fullName evidence="6">ABC transporter substrate-binding protein</fullName>
    </submittedName>
</protein>
<dbReference type="InterPro" id="IPR030678">
    <property type="entry name" value="Peptide/Ni-bd"/>
</dbReference>
<comment type="similarity">
    <text evidence="2">Belongs to the bacterial solute-binding protein 5 family.</text>
</comment>
<dbReference type="InterPro" id="IPR000914">
    <property type="entry name" value="SBP_5_dom"/>
</dbReference>
<dbReference type="PROSITE" id="PS01040">
    <property type="entry name" value="SBP_BACTERIAL_5"/>
    <property type="match status" value="1"/>
</dbReference>
<organism evidence="6 7">
    <name type="scientific">Bradyrhizobium jicamae</name>
    <dbReference type="NCBI Taxonomy" id="280332"/>
    <lineage>
        <taxon>Bacteria</taxon>
        <taxon>Pseudomonadati</taxon>
        <taxon>Pseudomonadota</taxon>
        <taxon>Alphaproteobacteria</taxon>
        <taxon>Hyphomicrobiales</taxon>
        <taxon>Nitrobacteraceae</taxon>
        <taxon>Bradyrhizobium</taxon>
    </lineage>
</organism>
<dbReference type="Proteomes" id="UP001315278">
    <property type="component" value="Unassembled WGS sequence"/>
</dbReference>
<evidence type="ECO:0000256" key="2">
    <source>
        <dbReference type="ARBA" id="ARBA00005695"/>
    </source>
</evidence>
<name>A0ABS5FWY3_9BRAD</name>
<gene>
    <name evidence="6" type="ORF">JQ615_39070</name>
</gene>
<evidence type="ECO:0000256" key="4">
    <source>
        <dbReference type="SAM" id="SignalP"/>
    </source>
</evidence>
<dbReference type="Pfam" id="PF00496">
    <property type="entry name" value="SBP_bac_5"/>
    <property type="match status" value="1"/>
</dbReference>
<evidence type="ECO:0000313" key="7">
    <source>
        <dbReference type="Proteomes" id="UP001315278"/>
    </source>
</evidence>
<dbReference type="InterPro" id="IPR023765">
    <property type="entry name" value="SBP_5_CS"/>
</dbReference>